<protein>
    <submittedName>
        <fullName evidence="1">Uncharacterized protein</fullName>
    </submittedName>
</protein>
<dbReference type="Proteomes" id="UP000002194">
    <property type="component" value="Chromosome"/>
</dbReference>
<dbReference type="EnsemblBacteria" id="AAS96332">
    <property type="protein sequence ID" value="AAS96332"/>
    <property type="gene ID" value="DVU_1856"/>
</dbReference>
<organism evidence="1 2">
    <name type="scientific">Nitratidesulfovibrio vulgaris (strain ATCC 29579 / DSM 644 / CCUG 34227 / NCIMB 8303 / VKM B-1760 / Hildenborough)</name>
    <name type="common">Desulfovibrio vulgaris</name>
    <dbReference type="NCBI Taxonomy" id="882"/>
    <lineage>
        <taxon>Bacteria</taxon>
        <taxon>Pseudomonadati</taxon>
        <taxon>Thermodesulfobacteriota</taxon>
        <taxon>Desulfovibrionia</taxon>
        <taxon>Desulfovibrionales</taxon>
        <taxon>Desulfovibrionaceae</taxon>
        <taxon>Nitratidesulfovibrio</taxon>
    </lineage>
</organism>
<dbReference type="AlphaFoldDB" id="Q72AY4"/>
<name>Q72AY4_NITV2</name>
<proteinExistence type="predicted"/>
<dbReference type="HOGENOM" id="CLU_2896830_0_0_7"/>
<reference evidence="1 2" key="1">
    <citation type="journal article" date="2004" name="Nat. Biotechnol.">
        <title>The genome sequence of the anaerobic, sulfate-reducing bacterium Desulfovibrio vulgaris Hildenborough.</title>
        <authorList>
            <person name="Heidelberg J.F."/>
            <person name="Seshadri R."/>
            <person name="Haveman S.A."/>
            <person name="Hemme C.L."/>
            <person name="Paulsen I.T."/>
            <person name="Kolonay J.F."/>
            <person name="Eisen J.A."/>
            <person name="Ward N."/>
            <person name="Methe B."/>
            <person name="Brinkac L.M."/>
            <person name="Daugherty S.C."/>
            <person name="Deboy R.T."/>
            <person name="Dodson R.J."/>
            <person name="Durkin A.S."/>
            <person name="Madupu R."/>
            <person name="Nelson W.C."/>
            <person name="Sullivan S.A."/>
            <person name="Fouts D."/>
            <person name="Haft D.H."/>
            <person name="Selengut J."/>
            <person name="Peterson J.D."/>
            <person name="Davidsen T.M."/>
            <person name="Zafar N."/>
            <person name="Zhou L."/>
            <person name="Radune D."/>
            <person name="Dimitrov G."/>
            <person name="Hance M."/>
            <person name="Tran K."/>
            <person name="Khouri H."/>
            <person name="Gill J."/>
            <person name="Utterback T.R."/>
            <person name="Feldblyum T.V."/>
            <person name="Wall J.D."/>
            <person name="Voordouw G."/>
            <person name="Fraser C.M."/>
        </authorList>
    </citation>
    <scope>NUCLEOTIDE SEQUENCE [LARGE SCALE GENOMIC DNA]</scope>
    <source>
        <strain evidence="2">ATCC 29579 / DSM 644 / NCIMB 8303 / VKM B-1760 / Hildenborough</strain>
    </source>
</reference>
<evidence type="ECO:0000313" key="1">
    <source>
        <dbReference type="EMBL" id="AAS96332.1"/>
    </source>
</evidence>
<keyword evidence="2" id="KW-1185">Reference proteome</keyword>
<dbReference type="EMBL" id="AE017285">
    <property type="protein sequence ID" value="AAS96332.1"/>
    <property type="molecule type" value="Genomic_DNA"/>
</dbReference>
<dbReference type="KEGG" id="dvu:DVU_1856"/>
<gene>
    <name evidence="1" type="ordered locus">DVU_1856</name>
</gene>
<sequence>MNSLPVLFSSAVLFSCLFRRVSLSHAALATSRVKNALRLSLWAWHGAHAELRARYAEDSKHL</sequence>
<dbReference type="PaxDb" id="882-DVU_1856"/>
<accession>Q72AY4</accession>
<evidence type="ECO:0000313" key="2">
    <source>
        <dbReference type="Proteomes" id="UP000002194"/>
    </source>
</evidence>